<comment type="caution">
    <text evidence="2">The sequence shown here is derived from an EMBL/GenBank/DDBJ whole genome shotgun (WGS) entry which is preliminary data.</text>
</comment>
<protein>
    <submittedName>
        <fullName evidence="2">Uncharacterized protein</fullName>
    </submittedName>
</protein>
<accession>A0ABT3I2T2</accession>
<organism evidence="2 3">
    <name type="scientific">Chryseobacterium kimseyorum</name>
    <dbReference type="NCBI Taxonomy" id="2984028"/>
    <lineage>
        <taxon>Bacteria</taxon>
        <taxon>Pseudomonadati</taxon>
        <taxon>Bacteroidota</taxon>
        <taxon>Flavobacteriia</taxon>
        <taxon>Flavobacteriales</taxon>
        <taxon>Weeksellaceae</taxon>
        <taxon>Chryseobacterium group</taxon>
        <taxon>Chryseobacterium</taxon>
    </lineage>
</organism>
<evidence type="ECO:0000313" key="3">
    <source>
        <dbReference type="Proteomes" id="UP001163731"/>
    </source>
</evidence>
<dbReference type="Proteomes" id="UP001163731">
    <property type="component" value="Unassembled WGS sequence"/>
</dbReference>
<proteinExistence type="predicted"/>
<evidence type="ECO:0000313" key="2">
    <source>
        <dbReference type="EMBL" id="MCW3170376.1"/>
    </source>
</evidence>
<feature type="region of interest" description="Disordered" evidence="1">
    <location>
        <begin position="1"/>
        <end position="43"/>
    </location>
</feature>
<dbReference type="EMBL" id="JAPDHW010000018">
    <property type="protein sequence ID" value="MCW3170376.1"/>
    <property type="molecule type" value="Genomic_DNA"/>
</dbReference>
<dbReference type="RefSeq" id="WP_264751528.1">
    <property type="nucleotide sequence ID" value="NZ_JAPDHW010000018.1"/>
</dbReference>
<evidence type="ECO:0000256" key="1">
    <source>
        <dbReference type="SAM" id="MobiDB-lite"/>
    </source>
</evidence>
<keyword evidence="3" id="KW-1185">Reference proteome</keyword>
<reference evidence="2" key="1">
    <citation type="submission" date="2022-10" db="EMBL/GenBank/DDBJ databases">
        <title>Chryseobacterium babae sp. nov. isolated from the gut of the beetle Oryctes rhinoceros, and Chryseobacterium kimseyorum sp. nov., isolated from a stick insect rearing cage.</title>
        <authorList>
            <person name="Shelomi M."/>
            <person name="Han C.-J."/>
            <person name="Chen W.-M."/>
            <person name="Chen H.-K."/>
            <person name="Liaw S.-J."/>
            <person name="Muhle E."/>
            <person name="Clermont D."/>
        </authorList>
    </citation>
    <scope>NUCLEOTIDE SEQUENCE</scope>
    <source>
        <strain evidence="2">09-1422</strain>
    </source>
</reference>
<name>A0ABT3I2T2_9FLAO</name>
<gene>
    <name evidence="2" type="ORF">OMO38_17755</name>
</gene>
<sequence length="43" mass="4893">MSKEKDNKKKSDKTVALKTTKEKRADKVLKRQTKENAGKDSSL</sequence>